<dbReference type="AlphaFoldDB" id="A0A512H855"/>
<protein>
    <recommendedName>
        <fullName evidence="4">DUF3108 domain-containing protein</fullName>
    </recommendedName>
</protein>
<feature type="compositionally biased region" description="Basic and acidic residues" evidence="1">
    <location>
        <begin position="139"/>
        <end position="148"/>
    </location>
</feature>
<gene>
    <name evidence="2" type="ORF">ROR02_17660</name>
</gene>
<feature type="region of interest" description="Disordered" evidence="1">
    <location>
        <begin position="1"/>
        <end position="30"/>
    </location>
</feature>
<evidence type="ECO:0000256" key="1">
    <source>
        <dbReference type="SAM" id="MobiDB-lite"/>
    </source>
</evidence>
<proteinExistence type="predicted"/>
<reference evidence="2 3" key="1">
    <citation type="submission" date="2019-07" db="EMBL/GenBank/DDBJ databases">
        <title>Whole genome shotgun sequence of Rhodospirillum oryzae NBRC 107573.</title>
        <authorList>
            <person name="Hosoyama A."/>
            <person name="Uohara A."/>
            <person name="Ohji S."/>
            <person name="Ichikawa N."/>
        </authorList>
    </citation>
    <scope>NUCLEOTIDE SEQUENCE [LARGE SCALE GENOMIC DNA]</scope>
    <source>
        <strain evidence="2 3">NBRC 107573</strain>
    </source>
</reference>
<evidence type="ECO:0008006" key="4">
    <source>
        <dbReference type="Google" id="ProtNLM"/>
    </source>
</evidence>
<dbReference type="Pfam" id="PF11306">
    <property type="entry name" value="DUF3108"/>
    <property type="match status" value="1"/>
</dbReference>
<dbReference type="InterPro" id="IPR021457">
    <property type="entry name" value="DUF3108"/>
</dbReference>
<organism evidence="2 3">
    <name type="scientific">Pararhodospirillum oryzae</name>
    <dbReference type="NCBI Taxonomy" id="478448"/>
    <lineage>
        <taxon>Bacteria</taxon>
        <taxon>Pseudomonadati</taxon>
        <taxon>Pseudomonadota</taxon>
        <taxon>Alphaproteobacteria</taxon>
        <taxon>Rhodospirillales</taxon>
        <taxon>Rhodospirillaceae</taxon>
        <taxon>Pararhodospirillum</taxon>
    </lineage>
</organism>
<sequence>MAALATPPARSHESLAAVSAPAPSPPPATESGQAIFRTGYTAYLGGFPFVDFTLDFRDDAGTYAADLVLESRGLLERIRQLRALATVRGVWDEALLARDPLAALRPEGYSRLYRLRDKAGQRDVRYDAADGLPQGYNNNKEETRVSPEGRRHAFDPLSLLAAGRRLMTRLGPGDSVRLPVFDGRLRYDLVAQVGEPAPLTLGEESVPSLPVHLRVEPVEGFSKRHRRSWEGREIDLWFSADGRLEPLKVVADTGLGSFVASRRAACAEASPPCPVPLAAYRADGDTPSATN</sequence>
<evidence type="ECO:0000313" key="2">
    <source>
        <dbReference type="EMBL" id="GEO81635.1"/>
    </source>
</evidence>
<name>A0A512H855_9PROT</name>
<dbReference type="EMBL" id="BJZO01000042">
    <property type="protein sequence ID" value="GEO81635.1"/>
    <property type="molecule type" value="Genomic_DNA"/>
</dbReference>
<accession>A0A512H855</accession>
<feature type="region of interest" description="Disordered" evidence="1">
    <location>
        <begin position="129"/>
        <end position="148"/>
    </location>
</feature>
<keyword evidence="3" id="KW-1185">Reference proteome</keyword>
<dbReference type="Proteomes" id="UP000321567">
    <property type="component" value="Unassembled WGS sequence"/>
</dbReference>
<evidence type="ECO:0000313" key="3">
    <source>
        <dbReference type="Proteomes" id="UP000321567"/>
    </source>
</evidence>
<comment type="caution">
    <text evidence="2">The sequence shown here is derived from an EMBL/GenBank/DDBJ whole genome shotgun (WGS) entry which is preliminary data.</text>
</comment>